<feature type="compositionally biased region" description="Low complexity" evidence="1">
    <location>
        <begin position="31"/>
        <end position="44"/>
    </location>
</feature>
<feature type="compositionally biased region" description="Basic and acidic residues" evidence="1">
    <location>
        <begin position="754"/>
        <end position="765"/>
    </location>
</feature>
<evidence type="ECO:0000256" key="1">
    <source>
        <dbReference type="SAM" id="MobiDB-lite"/>
    </source>
</evidence>
<feature type="region of interest" description="Disordered" evidence="1">
    <location>
        <begin position="283"/>
        <end position="390"/>
    </location>
</feature>
<dbReference type="AlphaFoldDB" id="A0A6G1FW49"/>
<feature type="region of interest" description="Disordered" evidence="1">
    <location>
        <begin position="1"/>
        <end position="93"/>
    </location>
</feature>
<feature type="compositionally biased region" description="Polar residues" evidence="1">
    <location>
        <begin position="342"/>
        <end position="354"/>
    </location>
</feature>
<dbReference type="OrthoDB" id="3902588at2759"/>
<sequence>MFAADLSWTDPSHEKVGERRERKQRKREGSISDSQSSGDVSRSQSRSHGRRPSLRDAWGFSSSRSGRSSDKSSVKGSGDDQLRRYPSVSTTPTLATEVPRSIFNKPFIDLKDPALHPNTTYGAKLLPTLPSGGTIDPPRYDTIGFGRPIHSRQNSNSTSKADIVSTVETKIQPLKATNPDYHLIAPWGFQSNSEPEALCDSYDRVKDAVYALQARKTESFAHGYITKQTTVSILEEEEGEDGASEILNLAGETSRLAIQPQIHKPLPLRPERLRARKMGTYHAEIHATNPLPVDDEDGRTYLDDDSHRTSTTSSRPEFSIGSNPDAEQWPEVHPWTTEDTLHGTSESSVESCASPNPHETLPSATELEDEDTTPNNHSTSDLFDPASKRNSMIPMSPTAFQRFVQKIESAGAAMILERLREEGLDPADQLEKHLWALTALQLRSIGRFEHLHKAKGQGHSMAAMPRISRRRATILEIDGNLAETYQLSAIHPLSTIHHLHLTTSPLHRYTLSTGSPSRLSSASISPPLISPLPLPPQVTPLTTSTLLPLPFPPSTIHHIRSSALPALLPSSQLPSLLADIHRVLLPNGSLELRIVDPMPVRGTAGPKLRSWLEERLAMGLESNFRCQRPAQLVPGWVTQAGLRLITARDLEKESDQDSFYFEGSSPEASLNNFPSAVLGMVPSGRSTRRGKRERDETIERETGMICLLRIPAVVGPNLSAQMSMGLSIGAETGFGKRDSWRFSSNVASGGHPGARTELEDVREEPLPEDAELTDREDASPPLVPRTDAKRDERQLREEIEVVETEVAVLVLRELWRNSWGGFVEAPSELRLMRARSGGLGGEESSSEDGMDMQWWWEDEDIVVECRDWETVWEVGTVWAVKD</sequence>
<evidence type="ECO:0000313" key="2">
    <source>
        <dbReference type="EMBL" id="KAF1809922.1"/>
    </source>
</evidence>
<proteinExistence type="predicted"/>
<keyword evidence="3" id="KW-1185">Reference proteome</keyword>
<dbReference type="RefSeq" id="XP_033531553.1">
    <property type="nucleotide sequence ID" value="XM_033681474.1"/>
</dbReference>
<protein>
    <submittedName>
        <fullName evidence="2 4">Uncharacterized protein</fullName>
    </submittedName>
</protein>
<reference evidence="2 4" key="1">
    <citation type="submission" date="2020-01" db="EMBL/GenBank/DDBJ databases">
        <authorList>
            <consortium name="DOE Joint Genome Institute"/>
            <person name="Haridas S."/>
            <person name="Albert R."/>
            <person name="Binder M."/>
            <person name="Bloem J."/>
            <person name="Labutti K."/>
            <person name="Salamov A."/>
            <person name="Andreopoulos B."/>
            <person name="Baker S.E."/>
            <person name="Barry K."/>
            <person name="Bills G."/>
            <person name="Bluhm B.H."/>
            <person name="Cannon C."/>
            <person name="Castanera R."/>
            <person name="Culley D.E."/>
            <person name="Daum C."/>
            <person name="Ezra D."/>
            <person name="Gonzalez J.B."/>
            <person name="Henrissat B."/>
            <person name="Kuo A."/>
            <person name="Liang C."/>
            <person name="Lipzen A."/>
            <person name="Lutzoni F."/>
            <person name="Magnuson J."/>
            <person name="Mondo S."/>
            <person name="Nolan M."/>
            <person name="Ohm R."/>
            <person name="Pangilinan J."/>
            <person name="Park H.-J."/>
            <person name="Ramirez L."/>
            <person name="Alfaro M."/>
            <person name="Sun H."/>
            <person name="Tritt A."/>
            <person name="Yoshinaga Y."/>
            <person name="Zwiers L.-H."/>
            <person name="Turgeon B.G."/>
            <person name="Goodwin S.B."/>
            <person name="Spatafora J.W."/>
            <person name="Crous P.W."/>
            <person name="Grigoriev I.V."/>
        </authorList>
    </citation>
    <scope>NUCLEOTIDE SEQUENCE</scope>
    <source>
        <strain evidence="2 4">CBS 781.70</strain>
    </source>
</reference>
<reference evidence="4" key="2">
    <citation type="submission" date="2020-04" db="EMBL/GenBank/DDBJ databases">
        <authorList>
            <consortium name="NCBI Genome Project"/>
        </authorList>
    </citation>
    <scope>NUCLEOTIDE SEQUENCE</scope>
    <source>
        <strain evidence="4">CBS 781.70</strain>
    </source>
</reference>
<feature type="compositionally biased region" description="Basic and acidic residues" evidence="1">
    <location>
        <begin position="11"/>
        <end position="21"/>
    </location>
</feature>
<gene>
    <name evidence="2 4" type="ORF">P152DRAFT_476055</name>
</gene>
<feature type="region of interest" description="Disordered" evidence="1">
    <location>
        <begin position="745"/>
        <end position="790"/>
    </location>
</feature>
<dbReference type="EMBL" id="ML975169">
    <property type="protein sequence ID" value="KAF1809922.1"/>
    <property type="molecule type" value="Genomic_DNA"/>
</dbReference>
<feature type="compositionally biased region" description="Basic and acidic residues" evidence="1">
    <location>
        <begin position="298"/>
        <end position="308"/>
    </location>
</feature>
<dbReference type="Proteomes" id="UP000504638">
    <property type="component" value="Unplaced"/>
</dbReference>
<reference evidence="4" key="3">
    <citation type="submission" date="2025-04" db="UniProtKB">
        <authorList>
            <consortium name="RefSeq"/>
        </authorList>
    </citation>
    <scope>IDENTIFICATION</scope>
    <source>
        <strain evidence="4">CBS 781.70</strain>
    </source>
</reference>
<accession>A0A6G1FW49</accession>
<feature type="compositionally biased region" description="Basic and acidic residues" evidence="1">
    <location>
        <begin position="67"/>
        <end position="83"/>
    </location>
</feature>
<evidence type="ECO:0000313" key="4">
    <source>
        <dbReference type="RefSeq" id="XP_033531553.1"/>
    </source>
</evidence>
<evidence type="ECO:0000313" key="3">
    <source>
        <dbReference type="Proteomes" id="UP000504638"/>
    </source>
</evidence>
<organism evidence="2">
    <name type="scientific">Eremomyces bilateralis CBS 781.70</name>
    <dbReference type="NCBI Taxonomy" id="1392243"/>
    <lineage>
        <taxon>Eukaryota</taxon>
        <taxon>Fungi</taxon>
        <taxon>Dikarya</taxon>
        <taxon>Ascomycota</taxon>
        <taxon>Pezizomycotina</taxon>
        <taxon>Dothideomycetes</taxon>
        <taxon>Dothideomycetes incertae sedis</taxon>
        <taxon>Eremomycetales</taxon>
        <taxon>Eremomycetaceae</taxon>
        <taxon>Eremomyces</taxon>
    </lineage>
</organism>
<name>A0A6G1FW49_9PEZI</name>
<dbReference type="GeneID" id="54422044"/>